<organism evidence="2">
    <name type="scientific">marine sediment metagenome</name>
    <dbReference type="NCBI Taxonomy" id="412755"/>
    <lineage>
        <taxon>unclassified sequences</taxon>
        <taxon>metagenomes</taxon>
        <taxon>ecological metagenomes</taxon>
    </lineage>
</organism>
<evidence type="ECO:0000256" key="1">
    <source>
        <dbReference type="SAM" id="Phobius"/>
    </source>
</evidence>
<evidence type="ECO:0000313" key="2">
    <source>
        <dbReference type="EMBL" id="KKM13670.1"/>
    </source>
</evidence>
<accession>A0A0F9KEE8</accession>
<reference evidence="2" key="1">
    <citation type="journal article" date="2015" name="Nature">
        <title>Complex archaea that bridge the gap between prokaryotes and eukaryotes.</title>
        <authorList>
            <person name="Spang A."/>
            <person name="Saw J.H."/>
            <person name="Jorgensen S.L."/>
            <person name="Zaremba-Niedzwiedzka K."/>
            <person name="Martijn J."/>
            <person name="Lind A.E."/>
            <person name="van Eijk R."/>
            <person name="Schleper C."/>
            <person name="Guy L."/>
            <person name="Ettema T.J."/>
        </authorList>
    </citation>
    <scope>NUCLEOTIDE SEQUENCE</scope>
</reference>
<keyword evidence="1" id="KW-1133">Transmembrane helix</keyword>
<name>A0A0F9KEE8_9ZZZZ</name>
<gene>
    <name evidence="2" type="ORF">LCGC14_1713870</name>
</gene>
<feature type="transmembrane region" description="Helical" evidence="1">
    <location>
        <begin position="15"/>
        <end position="35"/>
    </location>
</feature>
<dbReference type="AlphaFoldDB" id="A0A0F9KEE8"/>
<protein>
    <recommendedName>
        <fullName evidence="3">Zinc-ribbon domain-containing protein</fullName>
    </recommendedName>
</protein>
<comment type="caution">
    <text evidence="2">The sequence shown here is derived from an EMBL/GenBank/DDBJ whole genome shotgun (WGS) entry which is preliminary data.</text>
</comment>
<keyword evidence="1" id="KW-0812">Transmembrane</keyword>
<dbReference type="EMBL" id="LAZR01015329">
    <property type="protein sequence ID" value="KKM13670.1"/>
    <property type="molecule type" value="Genomic_DNA"/>
</dbReference>
<sequence length="101" mass="11915">MYYQNMMDWSWVSNMWPFMILGMGIVILIVIILIFKLTRRNHRNEEKIKTRTQINRRSVSPGAVEDINQKTPFFCHICGEKLDDRTLKICPYCGSEISDSK</sequence>
<keyword evidence="1" id="KW-0472">Membrane</keyword>
<evidence type="ECO:0008006" key="3">
    <source>
        <dbReference type="Google" id="ProtNLM"/>
    </source>
</evidence>
<proteinExistence type="predicted"/>